<dbReference type="PROSITE" id="PS50983">
    <property type="entry name" value="FE_B12_PBP"/>
    <property type="match status" value="1"/>
</dbReference>
<evidence type="ECO:0000313" key="8">
    <source>
        <dbReference type="EMBL" id="REK76408.1"/>
    </source>
</evidence>
<proteinExistence type="predicted"/>
<dbReference type="GO" id="GO:0043565">
    <property type="term" value="F:sequence-specific DNA binding"/>
    <property type="evidence" value="ECO:0007669"/>
    <property type="project" value="InterPro"/>
</dbReference>
<sequence>MDDSLEKIQKEYAVLDDLSFKLKDIEYINNQHNRWNLRLQFLESHLVFVAASGQGQLMIDGRFIELRQGNVYVCVPGQLVEVTVHTLDERGFYYMRFDVMDGEKDAIHSLGKSSRFPVKGEVPAKSPVAILSLCQQIRQCWQKQDYLARFKGQILFQELLFNLMQDALTVQDHGTESALEHVKSYMEQHYQQELTIDQLAKVAGISTRHFMRLFKKKYGCSAIDYLAVYRIEQAQRLMRSGGSNRLKDIARYVGYQDDLYFRRKFKQISGVPPAEFMKNSRRKIVAYNFPNIGQLIALQIIPYAAPADHPWTDYFKRKYEVDSLRPLSSDPLTKREEIGLAEPDFIIGIDSMVALEEQIKLCTIAPSYFVPWEKHDWRTHLRLLAQFLDKTVAAETWLKKYERKVLFVREQVKSTIKDDRLLIVRITADLFYALGKRSVGAVFFDDLQMLPAQDVTRLDEQITLHDIVNLDADRLLFIIDEDSQSQSNWRTLLEAKEWRSLKAVQTCKVDFLPSYPWIEYAAFTHDLLLDEIVKLWRDRT</sequence>
<keyword evidence="5" id="KW-0804">Transcription</keyword>
<comment type="caution">
    <text evidence="8">The sequence shown here is derived from an EMBL/GenBank/DDBJ whole genome shotgun (WGS) entry which is preliminary data.</text>
</comment>
<dbReference type="SUPFAM" id="SSF51215">
    <property type="entry name" value="Regulatory protein AraC"/>
    <property type="match status" value="1"/>
</dbReference>
<evidence type="ECO:0000313" key="9">
    <source>
        <dbReference type="Proteomes" id="UP000261905"/>
    </source>
</evidence>
<dbReference type="AlphaFoldDB" id="A0A371PJM8"/>
<dbReference type="InterPro" id="IPR037923">
    <property type="entry name" value="HTH-like"/>
</dbReference>
<protein>
    <submittedName>
        <fullName evidence="8">Helix-turn-helix domain-containing protein</fullName>
    </submittedName>
</protein>
<evidence type="ECO:0000256" key="4">
    <source>
        <dbReference type="ARBA" id="ARBA00023159"/>
    </source>
</evidence>
<dbReference type="SUPFAM" id="SSF46689">
    <property type="entry name" value="Homeodomain-like"/>
    <property type="match status" value="2"/>
</dbReference>
<reference evidence="8 9" key="1">
    <citation type="submission" date="2018-08" db="EMBL/GenBank/DDBJ databases">
        <title>Paenibacillus sp. M4BSY-1, whole genome shotgun sequence.</title>
        <authorList>
            <person name="Tuo L."/>
        </authorList>
    </citation>
    <scope>NUCLEOTIDE SEQUENCE [LARGE SCALE GENOMIC DNA]</scope>
    <source>
        <strain evidence="8 9">M4BSY-1</strain>
    </source>
</reference>
<evidence type="ECO:0000256" key="1">
    <source>
        <dbReference type="ARBA" id="ARBA00022490"/>
    </source>
</evidence>
<dbReference type="PROSITE" id="PS00041">
    <property type="entry name" value="HTH_ARAC_FAMILY_1"/>
    <property type="match status" value="1"/>
</dbReference>
<name>A0A371PJM8_9BACL</name>
<dbReference type="SMART" id="SM00342">
    <property type="entry name" value="HTH_ARAC"/>
    <property type="match status" value="1"/>
</dbReference>
<dbReference type="PANTHER" id="PTHR46796">
    <property type="entry name" value="HTH-TYPE TRANSCRIPTIONAL ACTIVATOR RHAS-RELATED"/>
    <property type="match status" value="1"/>
</dbReference>
<keyword evidence="9" id="KW-1185">Reference proteome</keyword>
<dbReference type="InterPro" id="IPR018062">
    <property type="entry name" value="HTH_AraC-typ_CS"/>
</dbReference>
<dbReference type="Proteomes" id="UP000261905">
    <property type="component" value="Unassembled WGS sequence"/>
</dbReference>
<accession>A0A371PJM8</accession>
<dbReference type="InterPro" id="IPR050204">
    <property type="entry name" value="AraC_XylS_family_regulators"/>
</dbReference>
<evidence type="ECO:0000256" key="2">
    <source>
        <dbReference type="ARBA" id="ARBA00023015"/>
    </source>
</evidence>
<keyword evidence="4" id="KW-0010">Activator</keyword>
<dbReference type="OrthoDB" id="2461801at2"/>
<organism evidence="8 9">
    <name type="scientific">Paenibacillus paeoniae</name>
    <dbReference type="NCBI Taxonomy" id="2292705"/>
    <lineage>
        <taxon>Bacteria</taxon>
        <taxon>Bacillati</taxon>
        <taxon>Bacillota</taxon>
        <taxon>Bacilli</taxon>
        <taxon>Bacillales</taxon>
        <taxon>Paenibacillaceae</taxon>
        <taxon>Paenibacillus</taxon>
    </lineage>
</organism>
<dbReference type="InterPro" id="IPR002491">
    <property type="entry name" value="ABC_transptr_periplasmic_BD"/>
</dbReference>
<keyword evidence="3" id="KW-0238">DNA-binding</keyword>
<dbReference type="Pfam" id="PF01497">
    <property type="entry name" value="Peripla_BP_2"/>
    <property type="match status" value="1"/>
</dbReference>
<dbReference type="EMBL" id="QUBQ01000001">
    <property type="protein sequence ID" value="REK76408.1"/>
    <property type="molecule type" value="Genomic_DNA"/>
</dbReference>
<evidence type="ECO:0000256" key="3">
    <source>
        <dbReference type="ARBA" id="ARBA00023125"/>
    </source>
</evidence>
<evidence type="ECO:0000259" key="7">
    <source>
        <dbReference type="PROSITE" id="PS50983"/>
    </source>
</evidence>
<dbReference type="Gene3D" id="1.10.10.60">
    <property type="entry name" value="Homeodomain-like"/>
    <property type="match status" value="2"/>
</dbReference>
<dbReference type="InterPro" id="IPR018060">
    <property type="entry name" value="HTH_AraC"/>
</dbReference>
<dbReference type="Gene3D" id="3.40.50.1980">
    <property type="entry name" value="Nitrogenase molybdenum iron protein domain"/>
    <property type="match status" value="2"/>
</dbReference>
<dbReference type="PROSITE" id="PS01124">
    <property type="entry name" value="HTH_ARAC_FAMILY_2"/>
    <property type="match status" value="1"/>
</dbReference>
<dbReference type="SUPFAM" id="SSF53807">
    <property type="entry name" value="Helical backbone' metal receptor"/>
    <property type="match status" value="1"/>
</dbReference>
<evidence type="ECO:0000259" key="6">
    <source>
        <dbReference type="PROSITE" id="PS01124"/>
    </source>
</evidence>
<dbReference type="Pfam" id="PF12833">
    <property type="entry name" value="HTH_18"/>
    <property type="match status" value="1"/>
</dbReference>
<keyword evidence="2" id="KW-0805">Transcription regulation</keyword>
<dbReference type="PANTHER" id="PTHR46796:SF13">
    <property type="entry name" value="HTH-TYPE TRANSCRIPTIONAL ACTIVATOR RHAS"/>
    <property type="match status" value="1"/>
</dbReference>
<gene>
    <name evidence="8" type="ORF">DX130_05035</name>
</gene>
<feature type="domain" description="HTH araC/xylS-type" evidence="6">
    <location>
        <begin position="180"/>
        <end position="279"/>
    </location>
</feature>
<keyword evidence="1" id="KW-0963">Cytoplasm</keyword>
<dbReference type="RefSeq" id="WP_116043333.1">
    <property type="nucleotide sequence ID" value="NZ_QUBQ01000001.1"/>
</dbReference>
<dbReference type="GO" id="GO:0003700">
    <property type="term" value="F:DNA-binding transcription factor activity"/>
    <property type="evidence" value="ECO:0007669"/>
    <property type="project" value="InterPro"/>
</dbReference>
<dbReference type="InterPro" id="IPR009057">
    <property type="entry name" value="Homeodomain-like_sf"/>
</dbReference>
<feature type="domain" description="Fe/B12 periplasmic-binding" evidence="7">
    <location>
        <begin position="283"/>
        <end position="540"/>
    </location>
</feature>
<evidence type="ECO:0000256" key="5">
    <source>
        <dbReference type="ARBA" id="ARBA00023163"/>
    </source>
</evidence>